<feature type="domain" description="Rhodanese" evidence="1">
    <location>
        <begin position="35"/>
        <end position="124"/>
    </location>
</feature>
<evidence type="ECO:0000313" key="3">
    <source>
        <dbReference type="Proteomes" id="UP001139319"/>
    </source>
</evidence>
<dbReference type="InterPro" id="IPR050229">
    <property type="entry name" value="GlpE_sulfurtransferase"/>
</dbReference>
<proteinExistence type="predicted"/>
<comment type="caution">
    <text evidence="2">The sequence shown here is derived from an EMBL/GenBank/DDBJ whole genome shotgun (WGS) entry which is preliminary data.</text>
</comment>
<sequence length="125" mass="13865">MLVGILVVLIYVYAWRERLKNGQPISTSEATVLINTDAGIWLDVRENGEFKNGHIVDAINVPHGKLAEQLDSLEKYRDKTLIVVDKMGQHAGSAGRQLGAKGFTVRRLSGGISEWQNQNLPLVKK</sequence>
<organism evidence="2 3">
    <name type="scientific">Gilvimarinus xylanilyticus</name>
    <dbReference type="NCBI Taxonomy" id="2944139"/>
    <lineage>
        <taxon>Bacteria</taxon>
        <taxon>Pseudomonadati</taxon>
        <taxon>Pseudomonadota</taxon>
        <taxon>Gammaproteobacteria</taxon>
        <taxon>Cellvibrionales</taxon>
        <taxon>Cellvibrionaceae</taxon>
        <taxon>Gilvimarinus</taxon>
    </lineage>
</organism>
<gene>
    <name evidence="2" type="ORF">M6D89_09915</name>
</gene>
<evidence type="ECO:0000259" key="1">
    <source>
        <dbReference type="PROSITE" id="PS50206"/>
    </source>
</evidence>
<dbReference type="CDD" id="cd00158">
    <property type="entry name" value="RHOD"/>
    <property type="match status" value="1"/>
</dbReference>
<dbReference type="SMART" id="SM00450">
    <property type="entry name" value="RHOD"/>
    <property type="match status" value="1"/>
</dbReference>
<dbReference type="InterPro" id="IPR001763">
    <property type="entry name" value="Rhodanese-like_dom"/>
</dbReference>
<keyword evidence="3" id="KW-1185">Reference proteome</keyword>
<dbReference type="SUPFAM" id="SSF52821">
    <property type="entry name" value="Rhodanese/Cell cycle control phosphatase"/>
    <property type="match status" value="1"/>
</dbReference>
<dbReference type="PROSITE" id="PS50206">
    <property type="entry name" value="RHODANESE_3"/>
    <property type="match status" value="1"/>
</dbReference>
<dbReference type="Gene3D" id="3.40.250.10">
    <property type="entry name" value="Rhodanese-like domain"/>
    <property type="match status" value="1"/>
</dbReference>
<dbReference type="Proteomes" id="UP001139319">
    <property type="component" value="Unassembled WGS sequence"/>
</dbReference>
<dbReference type="PANTHER" id="PTHR43031:SF18">
    <property type="entry name" value="RHODANESE-RELATED SULFURTRANSFERASES"/>
    <property type="match status" value="1"/>
</dbReference>
<name>A0A9X2I3E5_9GAMM</name>
<dbReference type="AlphaFoldDB" id="A0A9X2I3E5"/>
<accession>A0A9X2I3E5</accession>
<evidence type="ECO:0000313" key="2">
    <source>
        <dbReference type="EMBL" id="MCP8899615.1"/>
    </source>
</evidence>
<reference evidence="2" key="2">
    <citation type="submission" date="2023-01" db="EMBL/GenBank/DDBJ databases">
        <title>Gilvimarinus xylanilyticus HB14 isolated from Caulerpa lentillifera aquaculture base in Hainan, China.</title>
        <authorList>
            <person name="Zhang Y.-J."/>
        </authorList>
    </citation>
    <scope>NUCLEOTIDE SEQUENCE</scope>
    <source>
        <strain evidence="2">HB14</strain>
    </source>
</reference>
<dbReference type="PANTHER" id="PTHR43031">
    <property type="entry name" value="FAD-DEPENDENT OXIDOREDUCTASE"/>
    <property type="match status" value="1"/>
</dbReference>
<protein>
    <submittedName>
        <fullName evidence="2">Rhodanese-like domain-containing protein</fullName>
    </submittedName>
</protein>
<reference evidence="2" key="1">
    <citation type="submission" date="2022-05" db="EMBL/GenBank/DDBJ databases">
        <authorList>
            <person name="Sun H.-N."/>
        </authorList>
    </citation>
    <scope>NUCLEOTIDE SEQUENCE</scope>
    <source>
        <strain evidence="2">HB14</strain>
    </source>
</reference>
<dbReference type="EMBL" id="JAMFTH010000002">
    <property type="protein sequence ID" value="MCP8899615.1"/>
    <property type="molecule type" value="Genomic_DNA"/>
</dbReference>
<dbReference type="InterPro" id="IPR036873">
    <property type="entry name" value="Rhodanese-like_dom_sf"/>
</dbReference>
<dbReference type="Pfam" id="PF00581">
    <property type="entry name" value="Rhodanese"/>
    <property type="match status" value="1"/>
</dbReference>